<keyword evidence="8" id="KW-0411">Iron-sulfur</keyword>
<organism evidence="10 11">
    <name type="scientific">Methylocapsa palsarum</name>
    <dbReference type="NCBI Taxonomy" id="1612308"/>
    <lineage>
        <taxon>Bacteria</taxon>
        <taxon>Pseudomonadati</taxon>
        <taxon>Pseudomonadota</taxon>
        <taxon>Alphaproteobacteria</taxon>
        <taxon>Hyphomicrobiales</taxon>
        <taxon>Beijerinckiaceae</taxon>
        <taxon>Methylocapsa</taxon>
    </lineage>
</organism>
<dbReference type="STRING" id="1612308.SAMN05444581_1034"/>
<evidence type="ECO:0000256" key="7">
    <source>
        <dbReference type="ARBA" id="ARBA00023004"/>
    </source>
</evidence>
<dbReference type="InterPro" id="IPR036922">
    <property type="entry name" value="Rieske_2Fe-2S_sf"/>
</dbReference>
<proteinExistence type="predicted"/>
<keyword evidence="2" id="KW-0285">Flavoprotein</keyword>
<dbReference type="Gene3D" id="3.50.50.60">
    <property type="entry name" value="FAD/NAD(P)-binding domain"/>
    <property type="match status" value="2"/>
</dbReference>
<dbReference type="SUPFAM" id="SSF51905">
    <property type="entry name" value="FAD/NAD(P)-binding domain"/>
    <property type="match status" value="1"/>
</dbReference>
<accession>A0A1I3XBH8</accession>
<sequence length="525" mass="56099">MSADSPSGPDFSLGIEANAVADGGMILGRVGDDPVLLARRGDEVFAIGAVCSHYSGPLAEGLLVGETVRCPWHHACFSLRTGEALRAPALSPVSCWRVERRDGKLFVGEKLERPTRPPARLAPGGPERVVIIGGGAAGNSAAETLRKEGFSGAITMFSADDSLPYDRPNLSKGFLSGAAPQEWIPLRSREFYEAQGIDIKLDARVVALDAAARLVSLADGGRHPYDALLLATGAEPVRLDIPGADLPHVRTLRTFADSQALVADALVAQTLGSGTPAPKRAVVIGASFIGLEAAAALRARNVEVHVVGREAVPMERILGAEAGAFIRKLHEEHGVKFHLGDSPASIDQQGVLLQSGERIGADFVLAGIGVRPCVALAKKAGLTIDRGIVVDEYLETSAPGVFAAGDIARWPDRLSGSSIRVEHWVVAERQGQTAARNILGLHEKFDAVPFFWTEQYDLAIAYVGHAERWDEIEIKGAVEARDCEIVYRLEGRKLAVATIFRDVDSLRAELEFEELIASTVTRAKT</sequence>
<evidence type="ECO:0000256" key="1">
    <source>
        <dbReference type="ARBA" id="ARBA00001974"/>
    </source>
</evidence>
<dbReference type="SUPFAM" id="SSF55424">
    <property type="entry name" value="FAD/NAD-linked reductases, dimerisation (C-terminal) domain"/>
    <property type="match status" value="1"/>
</dbReference>
<dbReference type="PANTHER" id="PTHR43557:SF2">
    <property type="entry name" value="RIESKE DOMAIN-CONTAINING PROTEIN-RELATED"/>
    <property type="match status" value="1"/>
</dbReference>
<dbReference type="GO" id="GO:0005737">
    <property type="term" value="C:cytoplasm"/>
    <property type="evidence" value="ECO:0007669"/>
    <property type="project" value="TreeGrafter"/>
</dbReference>
<dbReference type="Pfam" id="PF00355">
    <property type="entry name" value="Rieske"/>
    <property type="match status" value="1"/>
</dbReference>
<comment type="cofactor">
    <cofactor evidence="1">
        <name>FAD</name>
        <dbReference type="ChEBI" id="CHEBI:57692"/>
    </cofactor>
</comment>
<protein>
    <submittedName>
        <fullName evidence="10">Reductase C-terminal</fullName>
    </submittedName>
</protein>
<evidence type="ECO:0000256" key="8">
    <source>
        <dbReference type="ARBA" id="ARBA00023014"/>
    </source>
</evidence>
<keyword evidence="5" id="KW-0274">FAD</keyword>
<evidence type="ECO:0000256" key="2">
    <source>
        <dbReference type="ARBA" id="ARBA00022630"/>
    </source>
</evidence>
<dbReference type="Gene3D" id="3.30.390.30">
    <property type="match status" value="1"/>
</dbReference>
<evidence type="ECO:0000256" key="3">
    <source>
        <dbReference type="ARBA" id="ARBA00022714"/>
    </source>
</evidence>
<feature type="domain" description="Rieske" evidence="9">
    <location>
        <begin position="12"/>
        <end position="107"/>
    </location>
</feature>
<dbReference type="GO" id="GO:0046872">
    <property type="term" value="F:metal ion binding"/>
    <property type="evidence" value="ECO:0007669"/>
    <property type="project" value="UniProtKB-KW"/>
</dbReference>
<evidence type="ECO:0000313" key="11">
    <source>
        <dbReference type="Proteomes" id="UP000198755"/>
    </source>
</evidence>
<dbReference type="InterPro" id="IPR050446">
    <property type="entry name" value="FAD-oxidoreductase/Apoptosis"/>
</dbReference>
<dbReference type="EMBL" id="FOSN01000003">
    <property type="protein sequence ID" value="SFK16787.1"/>
    <property type="molecule type" value="Genomic_DNA"/>
</dbReference>
<dbReference type="PRINTS" id="PR00411">
    <property type="entry name" value="PNDRDTASEI"/>
</dbReference>
<keyword evidence="6" id="KW-0560">Oxidoreductase</keyword>
<dbReference type="InterPro" id="IPR023753">
    <property type="entry name" value="FAD/NAD-binding_dom"/>
</dbReference>
<reference evidence="10 11" key="1">
    <citation type="submission" date="2016-10" db="EMBL/GenBank/DDBJ databases">
        <authorList>
            <person name="de Groot N.N."/>
        </authorList>
    </citation>
    <scope>NUCLEOTIDE SEQUENCE [LARGE SCALE GENOMIC DNA]</scope>
    <source>
        <strain evidence="10 11">NE2</strain>
    </source>
</reference>
<dbReference type="InterPro" id="IPR028202">
    <property type="entry name" value="Reductase_C"/>
</dbReference>
<dbReference type="Proteomes" id="UP000198755">
    <property type="component" value="Unassembled WGS sequence"/>
</dbReference>
<dbReference type="InterPro" id="IPR036188">
    <property type="entry name" value="FAD/NAD-bd_sf"/>
</dbReference>
<dbReference type="PRINTS" id="PR00368">
    <property type="entry name" value="FADPNR"/>
</dbReference>
<dbReference type="Gene3D" id="2.102.10.10">
    <property type="entry name" value="Rieske [2Fe-2S] iron-sulphur domain"/>
    <property type="match status" value="1"/>
</dbReference>
<evidence type="ECO:0000259" key="9">
    <source>
        <dbReference type="PROSITE" id="PS51296"/>
    </source>
</evidence>
<dbReference type="PANTHER" id="PTHR43557">
    <property type="entry name" value="APOPTOSIS-INDUCING FACTOR 1"/>
    <property type="match status" value="1"/>
</dbReference>
<dbReference type="InterPro" id="IPR017941">
    <property type="entry name" value="Rieske_2Fe-2S"/>
</dbReference>
<evidence type="ECO:0000256" key="6">
    <source>
        <dbReference type="ARBA" id="ARBA00023002"/>
    </source>
</evidence>
<dbReference type="AlphaFoldDB" id="A0A1I3XBH8"/>
<dbReference type="OrthoDB" id="7809559at2"/>
<gene>
    <name evidence="10" type="ORF">SAMN05444581_1034</name>
</gene>
<keyword evidence="7" id="KW-0408">Iron</keyword>
<dbReference type="Pfam" id="PF14759">
    <property type="entry name" value="Reductase_C"/>
    <property type="match status" value="1"/>
</dbReference>
<evidence type="ECO:0000256" key="5">
    <source>
        <dbReference type="ARBA" id="ARBA00022827"/>
    </source>
</evidence>
<dbReference type="SUPFAM" id="SSF50022">
    <property type="entry name" value="ISP domain"/>
    <property type="match status" value="1"/>
</dbReference>
<keyword evidence="11" id="KW-1185">Reference proteome</keyword>
<dbReference type="GO" id="GO:0016651">
    <property type="term" value="F:oxidoreductase activity, acting on NAD(P)H"/>
    <property type="evidence" value="ECO:0007669"/>
    <property type="project" value="TreeGrafter"/>
</dbReference>
<keyword evidence="3" id="KW-0001">2Fe-2S</keyword>
<evidence type="ECO:0000256" key="4">
    <source>
        <dbReference type="ARBA" id="ARBA00022723"/>
    </source>
</evidence>
<dbReference type="PROSITE" id="PS51296">
    <property type="entry name" value="RIESKE"/>
    <property type="match status" value="1"/>
</dbReference>
<evidence type="ECO:0000313" key="10">
    <source>
        <dbReference type="EMBL" id="SFK16787.1"/>
    </source>
</evidence>
<keyword evidence="4" id="KW-0479">Metal-binding</keyword>
<dbReference type="Pfam" id="PF07992">
    <property type="entry name" value="Pyr_redox_2"/>
    <property type="match status" value="1"/>
</dbReference>
<dbReference type="InterPro" id="IPR016156">
    <property type="entry name" value="FAD/NAD-linked_Rdtase_dimer_sf"/>
</dbReference>
<dbReference type="CDD" id="cd03478">
    <property type="entry name" value="Rieske_AIFL_N"/>
    <property type="match status" value="1"/>
</dbReference>
<dbReference type="RefSeq" id="WP_091678924.1">
    <property type="nucleotide sequence ID" value="NZ_FOSN01000003.1"/>
</dbReference>
<name>A0A1I3XBH8_9HYPH</name>
<dbReference type="GO" id="GO:0051537">
    <property type="term" value="F:2 iron, 2 sulfur cluster binding"/>
    <property type="evidence" value="ECO:0007669"/>
    <property type="project" value="UniProtKB-KW"/>
</dbReference>